<keyword evidence="1" id="KW-0677">Repeat</keyword>
<dbReference type="PROSITE" id="PS50297">
    <property type="entry name" value="ANK_REP_REGION"/>
    <property type="match status" value="3"/>
</dbReference>
<dbReference type="SUPFAM" id="SSF48403">
    <property type="entry name" value="Ankyrin repeat"/>
    <property type="match status" value="3"/>
</dbReference>
<organism evidence="6 7">
    <name type="scientific">Gomphillus americanus</name>
    <dbReference type="NCBI Taxonomy" id="1940652"/>
    <lineage>
        <taxon>Eukaryota</taxon>
        <taxon>Fungi</taxon>
        <taxon>Dikarya</taxon>
        <taxon>Ascomycota</taxon>
        <taxon>Pezizomycotina</taxon>
        <taxon>Lecanoromycetes</taxon>
        <taxon>OSLEUM clade</taxon>
        <taxon>Ostropomycetidae</taxon>
        <taxon>Ostropales</taxon>
        <taxon>Graphidaceae</taxon>
        <taxon>Gomphilloideae</taxon>
        <taxon>Gomphillus</taxon>
    </lineage>
</organism>
<reference evidence="6" key="1">
    <citation type="submission" date="2021-03" db="EMBL/GenBank/DDBJ databases">
        <authorList>
            <person name="Tagirdzhanova G."/>
        </authorList>
    </citation>
    <scope>NUCLEOTIDE SEQUENCE</scope>
</reference>
<feature type="repeat" description="ANK" evidence="3">
    <location>
        <begin position="871"/>
        <end position="903"/>
    </location>
</feature>
<feature type="repeat" description="ANK" evidence="3">
    <location>
        <begin position="636"/>
        <end position="668"/>
    </location>
</feature>
<dbReference type="SMART" id="SM00248">
    <property type="entry name" value="ANK"/>
    <property type="match status" value="9"/>
</dbReference>
<dbReference type="Pfam" id="PF00023">
    <property type="entry name" value="Ank"/>
    <property type="match status" value="1"/>
</dbReference>
<dbReference type="Gene3D" id="1.10.510.10">
    <property type="entry name" value="Transferase(Phosphotransferase) domain 1"/>
    <property type="match status" value="1"/>
</dbReference>
<accession>A0A8H3FYZ8</accession>
<dbReference type="PROSITE" id="PS50011">
    <property type="entry name" value="PROTEIN_KINASE_DOM"/>
    <property type="match status" value="1"/>
</dbReference>
<evidence type="ECO:0000256" key="1">
    <source>
        <dbReference type="ARBA" id="ARBA00022737"/>
    </source>
</evidence>
<dbReference type="InterPro" id="IPR008271">
    <property type="entry name" value="Ser/Thr_kinase_AS"/>
</dbReference>
<dbReference type="GO" id="GO:0004672">
    <property type="term" value="F:protein kinase activity"/>
    <property type="evidence" value="ECO:0007669"/>
    <property type="project" value="InterPro"/>
</dbReference>
<dbReference type="OrthoDB" id="4062651at2759"/>
<evidence type="ECO:0000256" key="4">
    <source>
        <dbReference type="SAM" id="MobiDB-lite"/>
    </source>
</evidence>
<feature type="repeat" description="ANK" evidence="3">
    <location>
        <begin position="1072"/>
        <end position="1104"/>
    </location>
</feature>
<feature type="region of interest" description="Disordered" evidence="4">
    <location>
        <begin position="387"/>
        <end position="413"/>
    </location>
</feature>
<dbReference type="PROSITE" id="PS00108">
    <property type="entry name" value="PROTEIN_KINASE_ST"/>
    <property type="match status" value="1"/>
</dbReference>
<dbReference type="SUPFAM" id="SSF56112">
    <property type="entry name" value="Protein kinase-like (PK-like)"/>
    <property type="match status" value="1"/>
</dbReference>
<dbReference type="InterPro" id="IPR000719">
    <property type="entry name" value="Prot_kinase_dom"/>
</dbReference>
<dbReference type="InterPro" id="IPR006597">
    <property type="entry name" value="Sel1-like"/>
</dbReference>
<evidence type="ECO:0000256" key="2">
    <source>
        <dbReference type="ARBA" id="ARBA00023043"/>
    </source>
</evidence>
<dbReference type="Gene3D" id="1.25.40.10">
    <property type="entry name" value="Tetratricopeptide repeat domain"/>
    <property type="match status" value="1"/>
</dbReference>
<dbReference type="PANTHER" id="PTHR24123">
    <property type="entry name" value="ANKYRIN REPEAT-CONTAINING"/>
    <property type="match status" value="1"/>
</dbReference>
<gene>
    <name evidence="6" type="ORF">GOMPHAMPRED_005954</name>
</gene>
<dbReference type="Gene3D" id="1.25.40.20">
    <property type="entry name" value="Ankyrin repeat-containing domain"/>
    <property type="match status" value="2"/>
</dbReference>
<dbReference type="InterPro" id="IPR011990">
    <property type="entry name" value="TPR-like_helical_dom_sf"/>
</dbReference>
<dbReference type="PANTHER" id="PTHR24123:SF33">
    <property type="entry name" value="PROTEIN HOS4"/>
    <property type="match status" value="1"/>
</dbReference>
<keyword evidence="2 3" id="KW-0040">ANK repeat</keyword>
<dbReference type="Pfam" id="PF00069">
    <property type="entry name" value="Pkinase"/>
    <property type="match status" value="1"/>
</dbReference>
<dbReference type="EMBL" id="CAJPDQ010000039">
    <property type="protein sequence ID" value="CAF9931577.1"/>
    <property type="molecule type" value="Genomic_DNA"/>
</dbReference>
<comment type="caution">
    <text evidence="6">The sequence shown here is derived from an EMBL/GenBank/DDBJ whole genome shotgun (WGS) entry which is preliminary data.</text>
</comment>
<proteinExistence type="predicted"/>
<evidence type="ECO:0000313" key="7">
    <source>
        <dbReference type="Proteomes" id="UP000664169"/>
    </source>
</evidence>
<dbReference type="SUPFAM" id="SSF81901">
    <property type="entry name" value="HCP-like"/>
    <property type="match status" value="1"/>
</dbReference>
<dbReference type="SMART" id="SM00220">
    <property type="entry name" value="S_TKc"/>
    <property type="match status" value="1"/>
</dbReference>
<feature type="domain" description="Protein kinase" evidence="5">
    <location>
        <begin position="64"/>
        <end position="380"/>
    </location>
</feature>
<dbReference type="PROSITE" id="PS50088">
    <property type="entry name" value="ANK_REPEAT"/>
    <property type="match status" value="4"/>
</dbReference>
<sequence length="1180" mass="131908">MAEQEDDGRLHRKRRRLARDDHELEEDVRAPDNSLPQPYGFLHLLSLVLEYEIPILFPGSERPRNAYGLLGSGTSFLVFKEERSMDSLPIYHGKRRSLEDRMVLKRTRQFTDMESSKDSVSNARYKSVISEMQILLDPFVQEHEYIIDLHGLTWDYEPGDDNEAAVTVWPVLALEAAESSMQALKTEFDLSKAPLYARLEYCYHVAKGLEFLHSRGVVHCDMKLENVLICVTERSGSVAKICDFGSAILGVNEESHFPYGLAGTPPWTSPEFRRSLQGLDIFKTDVYSFGMLLWRFLSITSSLTNLETLANRDLKDRIERLDELKNSDKIADIAVQELRSIEEETITMDIVFKILRHTLVFDPTQRYSMEVVSSLLSQAIGTALKSCSSSASPESQEDDPPDESPGTSFSEDVPGKILPASVEPFFAEFERAYEIWEDESPVVKRHIIKCLKECASIDGVPTVTAAEAAYQLMLCHVNGYGVEKSLATAQEWMIQAARSGNLKAQAEAYALFKGVSPVEDLSPQLKRESINWLRIATEKGSASAAQSLQILDPELCKTGLDSWGKRFFDLKQILKLNHCLETESDTSVSFLHQMASGMVLDERGNRCLHYAAMSGNLDLLKFLRQENADMNSTNAKGESALLCACRSNQPQIVTFFLDIGADITPATSGESPLHWLIAIEEKHVMAIASKLVEGGADVEQQYQRTEDNDLVFDIYPLGTPLDWAVSKRRLKLIATLIELGADPFNECSQYSPFTRSASAHDWEVLHILLKSQYATPDKMNELQSTGNGVLFEAIYCYPPYNRILLHGRELRSAAVKTVKCLTDAGCQSSCLDRNGSTMLHILAGFCDLEFMEWFFDDFDLVQYINTRVGESNRTPIHNAIPARNHEVFEFLLSKGADVSGRVEDLTILHILALMKDQDFTVKCLDSMQLHGRQDLDSFAKIPPILENFPEGVTAFELAVYSANLRVASTLLHAGALPCTNKDRDLHFVAILITLPSWTSIESLRYYLEKVECPIIVRKSTSLSILHIAASAMQQLSDVVTGEQKLDILLRMFSHPTQVNARTTSSNEPGVAAGQTPLHYAAKFAVFYAVQRLLLAGADAGAKDDSGHTPLDLVQMQISSFKAKMLDQQHPQTYVELQSTARILEQATDLTAVEAARPQKAFTGIRTHLSMLGFEIEATKS</sequence>
<name>A0A8H3FYZ8_9LECA</name>
<dbReference type="InterPro" id="IPR036770">
    <property type="entry name" value="Ankyrin_rpt-contain_sf"/>
</dbReference>
<dbReference type="Proteomes" id="UP000664169">
    <property type="component" value="Unassembled WGS sequence"/>
</dbReference>
<feature type="repeat" description="ANK" evidence="3">
    <location>
        <begin position="603"/>
        <end position="635"/>
    </location>
</feature>
<evidence type="ECO:0000256" key="3">
    <source>
        <dbReference type="PROSITE-ProRule" id="PRU00023"/>
    </source>
</evidence>
<dbReference type="InterPro" id="IPR002110">
    <property type="entry name" value="Ankyrin_rpt"/>
</dbReference>
<dbReference type="InterPro" id="IPR011009">
    <property type="entry name" value="Kinase-like_dom_sf"/>
</dbReference>
<keyword evidence="7" id="KW-1185">Reference proteome</keyword>
<dbReference type="GO" id="GO:0005524">
    <property type="term" value="F:ATP binding"/>
    <property type="evidence" value="ECO:0007669"/>
    <property type="project" value="InterPro"/>
</dbReference>
<protein>
    <recommendedName>
        <fullName evidence="5">Protein kinase domain-containing protein</fullName>
    </recommendedName>
</protein>
<dbReference type="SMART" id="SM00671">
    <property type="entry name" value="SEL1"/>
    <property type="match status" value="1"/>
</dbReference>
<evidence type="ECO:0000313" key="6">
    <source>
        <dbReference type="EMBL" id="CAF9931577.1"/>
    </source>
</evidence>
<dbReference type="AlphaFoldDB" id="A0A8H3FYZ8"/>
<dbReference type="Pfam" id="PF12796">
    <property type="entry name" value="Ank_2"/>
    <property type="match status" value="2"/>
</dbReference>
<evidence type="ECO:0000259" key="5">
    <source>
        <dbReference type="PROSITE" id="PS50011"/>
    </source>
</evidence>
<dbReference type="InterPro" id="IPR051165">
    <property type="entry name" value="Multifunctional_ANK_Repeat"/>
</dbReference>